<proteinExistence type="inferred from homology"/>
<dbReference type="InterPro" id="IPR036396">
    <property type="entry name" value="Cyt_P450_sf"/>
</dbReference>
<dbReference type="InterPro" id="IPR002401">
    <property type="entry name" value="Cyt_P450_E_grp-I"/>
</dbReference>
<dbReference type="CDD" id="cd11065">
    <property type="entry name" value="CYP64-like"/>
    <property type="match status" value="1"/>
</dbReference>
<dbReference type="EMBL" id="VFLP01000024">
    <property type="protein sequence ID" value="TRX94103.1"/>
    <property type="molecule type" value="Genomic_DNA"/>
</dbReference>
<keyword evidence="10" id="KW-0472">Membrane</keyword>
<comment type="caution">
    <text evidence="11">The sequence shown here is derived from an EMBL/GenBank/DDBJ whole genome shotgun (WGS) entry which is preliminary data.</text>
</comment>
<dbReference type="InterPro" id="IPR050364">
    <property type="entry name" value="Cytochrome_P450_fung"/>
</dbReference>
<feature type="transmembrane region" description="Helical" evidence="10">
    <location>
        <begin position="6"/>
        <end position="27"/>
    </location>
</feature>
<evidence type="ECO:0000256" key="8">
    <source>
        <dbReference type="PIRSR" id="PIRSR602401-1"/>
    </source>
</evidence>
<dbReference type="OrthoDB" id="2789670at2759"/>
<evidence type="ECO:0000256" key="10">
    <source>
        <dbReference type="SAM" id="Phobius"/>
    </source>
</evidence>
<dbReference type="PROSITE" id="PS00086">
    <property type="entry name" value="CYTOCHROME_P450"/>
    <property type="match status" value="1"/>
</dbReference>
<protein>
    <recommendedName>
        <fullName evidence="13">Cytochrome P450</fullName>
    </recommendedName>
</protein>
<dbReference type="InterPro" id="IPR017972">
    <property type="entry name" value="Cyt_P450_CS"/>
</dbReference>
<dbReference type="PRINTS" id="PR00385">
    <property type="entry name" value="P450"/>
</dbReference>
<dbReference type="GO" id="GO:0005506">
    <property type="term" value="F:iron ion binding"/>
    <property type="evidence" value="ECO:0007669"/>
    <property type="project" value="InterPro"/>
</dbReference>
<name>A0A553I1L8_9PEZI</name>
<dbReference type="AlphaFoldDB" id="A0A553I1L8"/>
<reference evidence="12" key="1">
    <citation type="submission" date="2019-06" db="EMBL/GenBank/DDBJ databases">
        <title>Draft genome sequence of the griseofulvin-producing fungus Xylaria cubensis strain G536.</title>
        <authorList>
            <person name="Mead M.E."/>
            <person name="Raja H.A."/>
            <person name="Steenwyk J.L."/>
            <person name="Knowles S.L."/>
            <person name="Oberlies N.H."/>
            <person name="Rokas A."/>
        </authorList>
    </citation>
    <scope>NUCLEOTIDE SEQUENCE [LARGE SCALE GENOMIC DNA]</scope>
    <source>
        <strain evidence="12">G536</strain>
    </source>
</reference>
<comment type="cofactor">
    <cofactor evidence="1 8">
        <name>heme</name>
        <dbReference type="ChEBI" id="CHEBI:30413"/>
    </cofactor>
</comment>
<dbReference type="STRING" id="2512241.A0A553I1L8"/>
<evidence type="ECO:0008006" key="13">
    <source>
        <dbReference type="Google" id="ProtNLM"/>
    </source>
</evidence>
<keyword evidence="12" id="KW-1185">Reference proteome</keyword>
<dbReference type="GO" id="GO:0004497">
    <property type="term" value="F:monooxygenase activity"/>
    <property type="evidence" value="ECO:0007669"/>
    <property type="project" value="UniProtKB-KW"/>
</dbReference>
<dbReference type="SUPFAM" id="SSF48264">
    <property type="entry name" value="Cytochrome P450"/>
    <property type="match status" value="1"/>
</dbReference>
<feature type="binding site" description="axial binding residue" evidence="8">
    <location>
        <position position="446"/>
    </location>
    <ligand>
        <name>heme</name>
        <dbReference type="ChEBI" id="CHEBI:30413"/>
    </ligand>
    <ligandPart>
        <name>Fe</name>
        <dbReference type="ChEBI" id="CHEBI:18248"/>
    </ligandPart>
</feature>
<evidence type="ECO:0000256" key="7">
    <source>
        <dbReference type="ARBA" id="ARBA00023033"/>
    </source>
</evidence>
<dbReference type="PANTHER" id="PTHR46300:SF7">
    <property type="entry name" value="P450, PUTATIVE (EUROFUNG)-RELATED"/>
    <property type="match status" value="1"/>
</dbReference>
<evidence type="ECO:0000256" key="2">
    <source>
        <dbReference type="ARBA" id="ARBA00010617"/>
    </source>
</evidence>
<evidence type="ECO:0000313" key="12">
    <source>
        <dbReference type="Proteomes" id="UP000319160"/>
    </source>
</evidence>
<dbReference type="Gene3D" id="1.10.630.10">
    <property type="entry name" value="Cytochrome P450"/>
    <property type="match status" value="1"/>
</dbReference>
<dbReference type="GO" id="GO:0016705">
    <property type="term" value="F:oxidoreductase activity, acting on paired donors, with incorporation or reduction of molecular oxygen"/>
    <property type="evidence" value="ECO:0007669"/>
    <property type="project" value="InterPro"/>
</dbReference>
<gene>
    <name evidence="11" type="ORF">FHL15_004871</name>
</gene>
<evidence type="ECO:0000313" key="11">
    <source>
        <dbReference type="EMBL" id="TRX94103.1"/>
    </source>
</evidence>
<organism evidence="11 12">
    <name type="scientific">Xylaria flabelliformis</name>
    <dbReference type="NCBI Taxonomy" id="2512241"/>
    <lineage>
        <taxon>Eukaryota</taxon>
        <taxon>Fungi</taxon>
        <taxon>Dikarya</taxon>
        <taxon>Ascomycota</taxon>
        <taxon>Pezizomycotina</taxon>
        <taxon>Sordariomycetes</taxon>
        <taxon>Xylariomycetidae</taxon>
        <taxon>Xylariales</taxon>
        <taxon>Xylariaceae</taxon>
        <taxon>Xylaria</taxon>
    </lineage>
</organism>
<dbReference type="GO" id="GO:0020037">
    <property type="term" value="F:heme binding"/>
    <property type="evidence" value="ECO:0007669"/>
    <property type="project" value="InterPro"/>
</dbReference>
<dbReference type="Proteomes" id="UP000319160">
    <property type="component" value="Unassembled WGS sequence"/>
</dbReference>
<sequence>METTTTLVKGSLLVALLLVGVILIPVARKTKRGHLPPGPRGWPLVGNVTDLPQGGVREWEHWLKHKDLYGPISSVTALGTTIILVHSHEIASELFEKRSAKYSSRTRLVFGGEMVGWGNLTGLLKYDRHFRAQRKAVHSIMGTPSLSSTYLPLQEAEVHRFLLRVLEKPEDLVQHIRTEAGAIILKMVYGYSTGPTTSDPLVKLADTAVEQFSIATMPGLWLVDVIPILRHLPEWMPGTNFKRTAREYRAKMIEMLEAPWEFAKNRMARGNFEQSYVSDFYRSKGGTLSPKDEYDLKWTALSVYGGGADTTVSTISSFWLAMTLYPDVQRKAQEEIDRVIGTGRLPSYSDRDNLPYINAIVDEAWRFHPVIPMGVAHACSEDDVVEFDGKAYFIPKNSVILANLWWFTHDPKHYPDPMRFDPERYIAPNKAPDPRDYVFGYGRRVCPGRHFAEFTVWITIAQTLAVFDIGKGRDMDGREIQNKALFTSGITTHPLEFKATIKPRSSRHEALIREVETLHPWEKSDAEEVESIMARYSS</sequence>
<keyword evidence="7 9" id="KW-0503">Monooxygenase</keyword>
<keyword evidence="10" id="KW-1133">Transmembrane helix</keyword>
<dbReference type="Pfam" id="PF00067">
    <property type="entry name" value="p450"/>
    <property type="match status" value="1"/>
</dbReference>
<dbReference type="PANTHER" id="PTHR46300">
    <property type="entry name" value="P450, PUTATIVE (EUROFUNG)-RELATED-RELATED"/>
    <property type="match status" value="1"/>
</dbReference>
<evidence type="ECO:0000256" key="6">
    <source>
        <dbReference type="ARBA" id="ARBA00023004"/>
    </source>
</evidence>
<keyword evidence="3 8" id="KW-0349">Heme</keyword>
<dbReference type="InterPro" id="IPR001128">
    <property type="entry name" value="Cyt_P450"/>
</dbReference>
<keyword evidence="4 8" id="KW-0479">Metal-binding</keyword>
<evidence type="ECO:0000256" key="5">
    <source>
        <dbReference type="ARBA" id="ARBA00023002"/>
    </source>
</evidence>
<evidence type="ECO:0000256" key="1">
    <source>
        <dbReference type="ARBA" id="ARBA00001971"/>
    </source>
</evidence>
<accession>A0A553I1L8</accession>
<dbReference type="PRINTS" id="PR00463">
    <property type="entry name" value="EP450I"/>
</dbReference>
<keyword evidence="10" id="KW-0812">Transmembrane</keyword>
<comment type="similarity">
    <text evidence="2 9">Belongs to the cytochrome P450 family.</text>
</comment>
<evidence type="ECO:0000256" key="9">
    <source>
        <dbReference type="RuleBase" id="RU000461"/>
    </source>
</evidence>
<keyword evidence="6 8" id="KW-0408">Iron</keyword>
<keyword evidence="5 9" id="KW-0560">Oxidoreductase</keyword>
<evidence type="ECO:0000256" key="3">
    <source>
        <dbReference type="ARBA" id="ARBA00022617"/>
    </source>
</evidence>
<evidence type="ECO:0000256" key="4">
    <source>
        <dbReference type="ARBA" id="ARBA00022723"/>
    </source>
</evidence>